<accession>A0A6I7HLK8</accession>
<evidence type="ECO:0000313" key="2">
    <source>
        <dbReference type="Proteomes" id="UP000252582"/>
    </source>
</evidence>
<evidence type="ECO:0000313" key="1">
    <source>
        <dbReference type="EMBL" id="RCW24673.1"/>
    </source>
</evidence>
<proteinExistence type="predicted"/>
<gene>
    <name evidence="1" type="ORF">DFR48_10510</name>
</gene>
<protein>
    <submittedName>
        <fullName evidence="1">Uncharacterized protein</fullName>
    </submittedName>
</protein>
<sequence length="115" mass="12028">MDRCLLKQIKTTRSVSKRNLTSNLGRVLVEVAGGTLTVRGVVRDGLSAVLRRAREGAPRAIGGGRRGGVVISVRDLATLIDAVMEPTLSEVLERSGSNLAAANASLSVSDATTSR</sequence>
<dbReference type="RefSeq" id="WP_147273521.1">
    <property type="nucleotide sequence ID" value="NZ_QPIX01000005.1"/>
</dbReference>
<name>A0A6I7HLK8_9HYPH</name>
<comment type="caution">
    <text evidence="1">The sequence shown here is derived from an EMBL/GenBank/DDBJ whole genome shotgun (WGS) entry which is preliminary data.</text>
</comment>
<organism evidence="1 2">
    <name type="scientific">Ciceribacter lividus</name>
    <dbReference type="NCBI Taxonomy" id="1197950"/>
    <lineage>
        <taxon>Bacteria</taxon>
        <taxon>Pseudomonadati</taxon>
        <taxon>Pseudomonadota</taxon>
        <taxon>Alphaproteobacteria</taxon>
        <taxon>Hyphomicrobiales</taxon>
        <taxon>Rhizobiaceae</taxon>
        <taxon>Ciceribacter</taxon>
    </lineage>
</organism>
<reference evidence="1 2" key="1">
    <citation type="submission" date="2018-07" db="EMBL/GenBank/DDBJ databases">
        <title>Genomic Encyclopedia of Type Strains, Phase IV (KMG-IV): sequencing the most valuable type-strain genomes for metagenomic binning, comparative biology and taxonomic classification.</title>
        <authorList>
            <person name="Goeker M."/>
        </authorList>
    </citation>
    <scope>NUCLEOTIDE SEQUENCE [LARGE SCALE GENOMIC DNA]</scope>
    <source>
        <strain evidence="1 2">DSM 25528</strain>
    </source>
</reference>
<dbReference type="Proteomes" id="UP000252582">
    <property type="component" value="Unassembled WGS sequence"/>
</dbReference>
<dbReference type="EMBL" id="QPIX01000005">
    <property type="protein sequence ID" value="RCW24673.1"/>
    <property type="molecule type" value="Genomic_DNA"/>
</dbReference>
<keyword evidence="2" id="KW-1185">Reference proteome</keyword>
<dbReference type="AlphaFoldDB" id="A0A6I7HLK8"/>